<protein>
    <recommendedName>
        <fullName evidence="3">Helix-turn-helix domain-containing protein</fullName>
    </recommendedName>
</protein>
<gene>
    <name evidence="1" type="ORF">SAMN05443550_11935</name>
</gene>
<sequence length="100" mass="11645">MNYLPATFMKRAADDYRLLPSHLSLVMAIFYFRTDDTPGAAIRVSRSRLMRFSRIKSIATYHKCLKDLIDYGYISYEPSYHPTNASSIWLLNEEGQNEDD</sequence>
<keyword evidence="2" id="KW-1185">Reference proteome</keyword>
<dbReference type="EMBL" id="FNRA01000019">
    <property type="protein sequence ID" value="SEB21405.1"/>
    <property type="molecule type" value="Genomic_DNA"/>
</dbReference>
<evidence type="ECO:0000313" key="2">
    <source>
        <dbReference type="Proteomes" id="UP000198850"/>
    </source>
</evidence>
<reference evidence="1 2" key="1">
    <citation type="submission" date="2016-10" db="EMBL/GenBank/DDBJ databases">
        <authorList>
            <person name="de Groot N.N."/>
        </authorList>
    </citation>
    <scope>NUCLEOTIDE SEQUENCE [LARGE SCALE GENOMIC DNA]</scope>
    <source>
        <strain evidence="1 2">DSM 19033</strain>
    </source>
</reference>
<dbReference type="STRING" id="425514.SAMN05443550_11935"/>
<accession>A0A1H4HIB6</accession>
<proteinExistence type="predicted"/>
<evidence type="ECO:0008006" key="3">
    <source>
        <dbReference type="Google" id="ProtNLM"/>
    </source>
</evidence>
<evidence type="ECO:0000313" key="1">
    <source>
        <dbReference type="EMBL" id="SEB21405.1"/>
    </source>
</evidence>
<dbReference type="AlphaFoldDB" id="A0A1H4HIB6"/>
<name>A0A1H4HIB6_9SPHI</name>
<dbReference type="Proteomes" id="UP000198850">
    <property type="component" value="Unassembled WGS sequence"/>
</dbReference>
<organism evidence="1 2">
    <name type="scientific">Pedobacter hartonius</name>
    <dbReference type="NCBI Taxonomy" id="425514"/>
    <lineage>
        <taxon>Bacteria</taxon>
        <taxon>Pseudomonadati</taxon>
        <taxon>Bacteroidota</taxon>
        <taxon>Sphingobacteriia</taxon>
        <taxon>Sphingobacteriales</taxon>
        <taxon>Sphingobacteriaceae</taxon>
        <taxon>Pedobacter</taxon>
    </lineage>
</organism>